<reference evidence="1 2" key="1">
    <citation type="journal article" date="2021" name="Int. J. Syst. Evol. Microbiol.">
        <title>Faecalibacter bovis sp. nov., isolated from cow faeces.</title>
        <authorList>
            <person name="Li F."/>
            <person name="Zhao W."/>
            <person name="Hong Q."/>
            <person name="Shao Q."/>
            <person name="Song J."/>
            <person name="Yang S."/>
        </authorList>
    </citation>
    <scope>NUCLEOTIDE SEQUENCE [LARGE SCALE GENOMIC DNA]</scope>
    <source>
        <strain evidence="1 2">ZY171143</strain>
    </source>
</reference>
<protein>
    <submittedName>
        <fullName evidence="1">Uncharacterized protein</fullName>
    </submittedName>
</protein>
<accession>A0ABX7XCK6</accession>
<gene>
    <name evidence="1" type="ORF">J9309_12460</name>
</gene>
<dbReference type="Proteomes" id="UP000672011">
    <property type="component" value="Chromosome"/>
</dbReference>
<reference evidence="2" key="2">
    <citation type="submission" date="2021-04" db="EMBL/GenBank/DDBJ databases">
        <title>Taxonomy of Flavobacteriaceae bacterium ZY171143.</title>
        <authorList>
            <person name="Li F."/>
        </authorList>
    </citation>
    <scope>NUCLEOTIDE SEQUENCE [LARGE SCALE GENOMIC DNA]</scope>
    <source>
        <strain evidence="2">ZY171143</strain>
    </source>
</reference>
<evidence type="ECO:0000313" key="1">
    <source>
        <dbReference type="EMBL" id="QTV05565.1"/>
    </source>
</evidence>
<dbReference type="RefSeq" id="WP_230476209.1">
    <property type="nucleotide sequence ID" value="NZ_CP072842.1"/>
</dbReference>
<proteinExistence type="predicted"/>
<evidence type="ECO:0000313" key="2">
    <source>
        <dbReference type="Proteomes" id="UP000672011"/>
    </source>
</evidence>
<dbReference type="EMBL" id="CP072842">
    <property type="protein sequence ID" value="QTV05565.1"/>
    <property type="molecule type" value="Genomic_DNA"/>
</dbReference>
<organism evidence="1 2">
    <name type="scientific">Faecalibacter bovis</name>
    <dbReference type="NCBI Taxonomy" id="2898187"/>
    <lineage>
        <taxon>Bacteria</taxon>
        <taxon>Pseudomonadati</taxon>
        <taxon>Bacteroidota</taxon>
        <taxon>Flavobacteriia</taxon>
        <taxon>Flavobacteriales</taxon>
        <taxon>Weeksellaceae</taxon>
        <taxon>Faecalibacter</taxon>
    </lineage>
</organism>
<keyword evidence="2" id="KW-1185">Reference proteome</keyword>
<sequence length="214" mass="24886">MLLNNPTLDYLPQHIIDLIPKHEKGNNRDTIVFKTSAIELASSNFVFIKQRLLNVNNWGNFCTKTPVEFKVYDSNCSLNEGYVNLNDYIKIQIDLPTFSRRLSELVSDWVEVVRIEEHTDSNSAYFLMQLAPIECPSKETKEIEHFYSNNATKTFILYRNNQTISLSIHGRNEEVNFKVKSKTKAFRNFLVANFGVIGIDNYLWNDFAIKILKH</sequence>
<name>A0ABX7XCK6_9FLAO</name>